<dbReference type="Proteomes" id="UP000005237">
    <property type="component" value="Unassembled WGS sequence"/>
</dbReference>
<reference evidence="2" key="2">
    <citation type="submission" date="2022-06" db="UniProtKB">
        <authorList>
            <consortium name="EnsemblMetazoa"/>
        </authorList>
    </citation>
    <scope>IDENTIFICATION</scope>
    <source>
        <strain evidence="2">DF5081</strain>
    </source>
</reference>
<organism evidence="2 3">
    <name type="scientific">Caenorhabditis japonica</name>
    <dbReference type="NCBI Taxonomy" id="281687"/>
    <lineage>
        <taxon>Eukaryota</taxon>
        <taxon>Metazoa</taxon>
        <taxon>Ecdysozoa</taxon>
        <taxon>Nematoda</taxon>
        <taxon>Chromadorea</taxon>
        <taxon>Rhabditida</taxon>
        <taxon>Rhabditina</taxon>
        <taxon>Rhabditomorpha</taxon>
        <taxon>Rhabditoidea</taxon>
        <taxon>Rhabditidae</taxon>
        <taxon>Peloderinae</taxon>
        <taxon>Caenorhabditis</taxon>
    </lineage>
</organism>
<keyword evidence="3" id="KW-1185">Reference proteome</keyword>
<dbReference type="EnsemblMetazoa" id="CJA11602.1">
    <property type="protein sequence ID" value="CJA11602.1"/>
    <property type="gene ID" value="WBGene00130806"/>
</dbReference>
<protein>
    <submittedName>
        <fullName evidence="2">Uncharacterized protein</fullName>
    </submittedName>
</protein>
<dbReference type="AlphaFoldDB" id="A0A8R1DVC9"/>
<evidence type="ECO:0000313" key="2">
    <source>
        <dbReference type="EnsemblMetazoa" id="CJA11602.1"/>
    </source>
</evidence>
<accession>A0A8R1DVC9</accession>
<keyword evidence="1" id="KW-0175">Coiled coil</keyword>
<sequence>MTKITGKLKKCRKIAKDKHLKASKIMFFNREIQDKLNEHLEEKKVQAEKTISEKSAELESITSEMERIKKVLYSKFGDQINLDAEE</sequence>
<reference evidence="3" key="1">
    <citation type="submission" date="2010-08" db="EMBL/GenBank/DDBJ databases">
        <authorList>
            <consortium name="Caenorhabditis japonica Sequencing Consortium"/>
            <person name="Wilson R.K."/>
        </authorList>
    </citation>
    <scope>NUCLEOTIDE SEQUENCE [LARGE SCALE GENOMIC DNA]</scope>
    <source>
        <strain evidence="3">DF5081</strain>
    </source>
</reference>
<feature type="coiled-coil region" evidence="1">
    <location>
        <begin position="29"/>
        <end position="71"/>
    </location>
</feature>
<evidence type="ECO:0000313" key="3">
    <source>
        <dbReference type="Proteomes" id="UP000005237"/>
    </source>
</evidence>
<evidence type="ECO:0000256" key="1">
    <source>
        <dbReference type="SAM" id="Coils"/>
    </source>
</evidence>
<name>A0A8R1DVC9_CAEJA</name>
<proteinExistence type="predicted"/>